<dbReference type="PRINTS" id="PR00081">
    <property type="entry name" value="GDHRDH"/>
</dbReference>
<dbReference type="SUPFAM" id="SSF51735">
    <property type="entry name" value="NAD(P)-binding Rossmann-fold domains"/>
    <property type="match status" value="1"/>
</dbReference>
<evidence type="ECO:0000313" key="1">
    <source>
        <dbReference type="EMBL" id="PIT04517.1"/>
    </source>
</evidence>
<comment type="caution">
    <text evidence="1">The sequence shown here is derived from an EMBL/GenBank/DDBJ whole genome shotgun (WGS) entry which is preliminary data.</text>
</comment>
<keyword evidence="2" id="KW-1185">Reference proteome</keyword>
<dbReference type="AlphaFoldDB" id="A0A2M6UJ31"/>
<dbReference type="RefSeq" id="WP_100179636.1">
    <property type="nucleotide sequence ID" value="NZ_LFJC01000003.1"/>
</dbReference>
<dbReference type="InterPro" id="IPR002347">
    <property type="entry name" value="SDR_fam"/>
</dbReference>
<gene>
    <name evidence="1" type="ORF">TSA1_30015</name>
</gene>
<organism evidence="1 2">
    <name type="scientific">Bradyrhizobium nitroreducens</name>
    <dbReference type="NCBI Taxonomy" id="709803"/>
    <lineage>
        <taxon>Bacteria</taxon>
        <taxon>Pseudomonadati</taxon>
        <taxon>Pseudomonadota</taxon>
        <taxon>Alphaproteobacteria</taxon>
        <taxon>Hyphomicrobiales</taxon>
        <taxon>Nitrobacteraceae</taxon>
        <taxon>Bradyrhizobium</taxon>
    </lineage>
</organism>
<dbReference type="Gene3D" id="3.40.50.720">
    <property type="entry name" value="NAD(P)-binding Rossmann-like Domain"/>
    <property type="match status" value="1"/>
</dbReference>
<evidence type="ECO:0008006" key="3">
    <source>
        <dbReference type="Google" id="ProtNLM"/>
    </source>
</evidence>
<dbReference type="Pfam" id="PF00106">
    <property type="entry name" value="adh_short"/>
    <property type="match status" value="1"/>
</dbReference>
<proteinExistence type="predicted"/>
<sequence length="224" mass="23536">MNSHEVAVVVGAGPGLGNALVARFADEGMRVAAVSRSGGAAVSHRDLVRRYSCDATVAEQVKDVFARVGNELGPPSLVVFNVGIWDRGGILDISAALFEQAWRTGCFAGFLVGRVAAASMLDSGGGTIIFSGATGSIRGGGGFAAFASPKFALRALAQSMARELGPKNIHVAHVILDGMIVQEDDPAESLLQPAAIAESYYQLHRQARSAWTHELDLRPSSEKF</sequence>
<evidence type="ECO:0000313" key="2">
    <source>
        <dbReference type="Proteomes" id="UP000228930"/>
    </source>
</evidence>
<dbReference type="PANTHER" id="PTHR43431:SF7">
    <property type="entry name" value="OXIDOREDUCTASE, SHORT CHAIN DEHYDROGENASE_REDUCTASE FAMILY (AFU_ORTHOLOGUE AFUA_5G14000)"/>
    <property type="match status" value="1"/>
</dbReference>
<dbReference type="EMBL" id="LFJC01000003">
    <property type="protein sequence ID" value="PIT04517.1"/>
    <property type="molecule type" value="Genomic_DNA"/>
</dbReference>
<reference evidence="1 2" key="1">
    <citation type="submission" date="2015-06" db="EMBL/GenBank/DDBJ databases">
        <title>Comparative genome analysis of nirS-carrying Bradyrhizobium sp. strains.</title>
        <authorList>
            <person name="Ishii S."/>
            <person name="Jang J."/>
            <person name="Nishizawa T."/>
            <person name="Senoo K."/>
        </authorList>
    </citation>
    <scope>NUCLEOTIDE SEQUENCE [LARGE SCALE GENOMIC DNA]</scope>
    <source>
        <strain evidence="1 2">TSA1</strain>
    </source>
</reference>
<accession>A0A2M6UJ31</accession>
<dbReference type="InterPro" id="IPR036291">
    <property type="entry name" value="NAD(P)-bd_dom_sf"/>
</dbReference>
<dbReference type="Proteomes" id="UP000228930">
    <property type="component" value="Unassembled WGS sequence"/>
</dbReference>
<name>A0A2M6UJ31_9BRAD</name>
<dbReference type="PANTHER" id="PTHR43431">
    <property type="entry name" value="OXIDOREDUCTASE, SHORT CHAIN DEHYDROGENASE/REDUCTASE FAMILY (AFU_ORTHOLOGUE AFUA_5G14000)"/>
    <property type="match status" value="1"/>
</dbReference>
<protein>
    <recommendedName>
        <fullName evidence="3">Short-chain dehydrogenase</fullName>
    </recommendedName>
</protein>